<sequence length="222" mass="25261">MSQEISKSTEKILVIDDHESVLNGTVEGLKRQYPTAEIQTAQTAQAASQWVEQGQPDLLVMDLSIPNVSGEIAQTETGIQVLKTLMQIYPTLNIVVQSAHVRSLVRLKPIISNHEGGFTIADKSLPLQEMLKLVDWALKGVNYTPKEMRTRLELKHEWMNVLKLAFHEGLQDRAIAERLNVAERTVRHYWTKIQDALEVYPEEGKNIRIQTELRSRQEGLID</sequence>
<dbReference type="CDD" id="cd17535">
    <property type="entry name" value="REC_NarL-like"/>
    <property type="match status" value="1"/>
</dbReference>
<dbReference type="Gene3D" id="1.10.10.10">
    <property type="entry name" value="Winged helix-like DNA-binding domain superfamily/Winged helix DNA-binding domain"/>
    <property type="match status" value="1"/>
</dbReference>
<evidence type="ECO:0000256" key="1">
    <source>
        <dbReference type="PROSITE-ProRule" id="PRU00169"/>
    </source>
</evidence>
<gene>
    <name evidence="3" type="ORF">C7B65_21070</name>
</gene>
<dbReference type="Pfam" id="PF00072">
    <property type="entry name" value="Response_reg"/>
    <property type="match status" value="1"/>
</dbReference>
<protein>
    <submittedName>
        <fullName evidence="3">DNA-binding response regulator</fullName>
    </submittedName>
</protein>
<dbReference type="PANTHER" id="PTHR45566">
    <property type="entry name" value="HTH-TYPE TRANSCRIPTIONAL REGULATOR YHJB-RELATED"/>
    <property type="match status" value="1"/>
</dbReference>
<keyword evidence="4" id="KW-1185">Reference proteome</keyword>
<dbReference type="PROSITE" id="PS50110">
    <property type="entry name" value="RESPONSE_REGULATORY"/>
    <property type="match status" value="1"/>
</dbReference>
<dbReference type="RefSeq" id="WP_073074621.1">
    <property type="nucleotide sequence ID" value="NZ_MPPI01000041.1"/>
</dbReference>
<dbReference type="InterPro" id="IPR011006">
    <property type="entry name" value="CheY-like_superfamily"/>
</dbReference>
<reference evidence="3 4" key="2">
    <citation type="submission" date="2018-03" db="EMBL/GenBank/DDBJ databases">
        <title>The ancient ancestry and fast evolution of plastids.</title>
        <authorList>
            <person name="Moore K.R."/>
            <person name="Magnabosco C."/>
            <person name="Momper L."/>
            <person name="Gold D.A."/>
            <person name="Bosak T."/>
            <person name="Fournier G.P."/>
        </authorList>
    </citation>
    <scope>NUCLEOTIDE SEQUENCE [LARGE SCALE GENOMIC DNA]</scope>
    <source>
        <strain evidence="3 4">ULC007</strain>
    </source>
</reference>
<dbReference type="InterPro" id="IPR051015">
    <property type="entry name" value="EvgA-like"/>
</dbReference>
<dbReference type="InterPro" id="IPR036388">
    <property type="entry name" value="WH-like_DNA-bd_sf"/>
</dbReference>
<dbReference type="SMART" id="SM00448">
    <property type="entry name" value="REC"/>
    <property type="match status" value="1"/>
</dbReference>
<accession>A0A2T1D7Z5</accession>
<dbReference type="GO" id="GO:0000160">
    <property type="term" value="P:phosphorelay signal transduction system"/>
    <property type="evidence" value="ECO:0007669"/>
    <property type="project" value="InterPro"/>
</dbReference>
<dbReference type="Proteomes" id="UP000238634">
    <property type="component" value="Unassembled WGS sequence"/>
</dbReference>
<comment type="caution">
    <text evidence="3">The sequence shown here is derived from an EMBL/GenBank/DDBJ whole genome shotgun (WGS) entry which is preliminary data.</text>
</comment>
<dbReference type="InterPro" id="IPR058245">
    <property type="entry name" value="NreC/VraR/RcsB-like_REC"/>
</dbReference>
<dbReference type="STRING" id="1920490.GCA_001895925_02416"/>
<evidence type="ECO:0000313" key="3">
    <source>
        <dbReference type="EMBL" id="PSB16619.1"/>
    </source>
</evidence>
<feature type="modified residue" description="4-aspartylphosphate" evidence="1">
    <location>
        <position position="62"/>
    </location>
</feature>
<dbReference type="EMBL" id="PVWG01000039">
    <property type="protein sequence ID" value="PSB16619.1"/>
    <property type="molecule type" value="Genomic_DNA"/>
</dbReference>
<dbReference type="OrthoDB" id="495017at2"/>
<dbReference type="AlphaFoldDB" id="A0A2T1D7Z5"/>
<organism evidence="3 4">
    <name type="scientific">Phormidesmis priestleyi ULC007</name>
    <dbReference type="NCBI Taxonomy" id="1920490"/>
    <lineage>
        <taxon>Bacteria</taxon>
        <taxon>Bacillati</taxon>
        <taxon>Cyanobacteriota</taxon>
        <taxon>Cyanophyceae</taxon>
        <taxon>Leptolyngbyales</taxon>
        <taxon>Leptolyngbyaceae</taxon>
        <taxon>Phormidesmis</taxon>
    </lineage>
</organism>
<dbReference type="GO" id="GO:0003677">
    <property type="term" value="F:DNA binding"/>
    <property type="evidence" value="ECO:0007669"/>
    <property type="project" value="UniProtKB-KW"/>
</dbReference>
<dbReference type="Gene3D" id="3.40.50.2300">
    <property type="match status" value="1"/>
</dbReference>
<proteinExistence type="predicted"/>
<evidence type="ECO:0000313" key="4">
    <source>
        <dbReference type="Proteomes" id="UP000238634"/>
    </source>
</evidence>
<name>A0A2T1D7Z5_9CYAN</name>
<dbReference type="SUPFAM" id="SSF52172">
    <property type="entry name" value="CheY-like"/>
    <property type="match status" value="1"/>
</dbReference>
<dbReference type="PANTHER" id="PTHR45566:SF1">
    <property type="entry name" value="HTH-TYPE TRANSCRIPTIONAL REGULATOR YHJB-RELATED"/>
    <property type="match status" value="1"/>
</dbReference>
<reference evidence="3 4" key="1">
    <citation type="submission" date="2018-02" db="EMBL/GenBank/DDBJ databases">
        <authorList>
            <person name="Cohen D.B."/>
            <person name="Kent A.D."/>
        </authorList>
    </citation>
    <scope>NUCLEOTIDE SEQUENCE [LARGE SCALE GENOMIC DNA]</scope>
    <source>
        <strain evidence="3 4">ULC007</strain>
    </source>
</reference>
<dbReference type="InterPro" id="IPR001789">
    <property type="entry name" value="Sig_transdc_resp-reg_receiver"/>
</dbReference>
<keyword evidence="3" id="KW-0238">DNA-binding</keyword>
<keyword evidence="1" id="KW-0597">Phosphoprotein</keyword>
<evidence type="ECO:0000259" key="2">
    <source>
        <dbReference type="PROSITE" id="PS50110"/>
    </source>
</evidence>
<feature type="domain" description="Response regulatory" evidence="2">
    <location>
        <begin position="11"/>
        <end position="138"/>
    </location>
</feature>